<feature type="region of interest" description="Disordered" evidence="2">
    <location>
        <begin position="329"/>
        <end position="430"/>
    </location>
</feature>
<evidence type="ECO:0000313" key="4">
    <source>
        <dbReference type="EMBL" id="PON23811.1"/>
    </source>
</evidence>
<evidence type="ECO:0000256" key="1">
    <source>
        <dbReference type="ARBA" id="ARBA00022737"/>
    </source>
</evidence>
<dbReference type="InterPro" id="IPR053137">
    <property type="entry name" value="NLR-like"/>
</dbReference>
<comment type="caution">
    <text evidence="4">The sequence shown here is derived from an EMBL/GenBank/DDBJ whole genome shotgun (WGS) entry which is preliminary data.</text>
</comment>
<dbReference type="GO" id="GO:0003824">
    <property type="term" value="F:catalytic activity"/>
    <property type="evidence" value="ECO:0007669"/>
    <property type="project" value="InterPro"/>
</dbReference>
<feature type="region of interest" description="Disordered" evidence="2">
    <location>
        <begin position="1666"/>
        <end position="1741"/>
    </location>
</feature>
<dbReference type="PANTHER" id="PTHR46082">
    <property type="entry name" value="ATP/GTP-BINDING PROTEIN-RELATED"/>
    <property type="match status" value="1"/>
</dbReference>
<proteinExistence type="predicted"/>
<keyword evidence="5" id="KW-1185">Reference proteome</keyword>
<feature type="compositionally biased region" description="Polar residues" evidence="2">
    <location>
        <begin position="1667"/>
        <end position="1677"/>
    </location>
</feature>
<keyword evidence="1" id="KW-0677">Repeat</keyword>
<evidence type="ECO:0000259" key="3">
    <source>
        <dbReference type="Pfam" id="PF24883"/>
    </source>
</evidence>
<feature type="compositionally biased region" description="Polar residues" evidence="2">
    <location>
        <begin position="1719"/>
        <end position="1732"/>
    </location>
</feature>
<dbReference type="InterPro" id="IPR035994">
    <property type="entry name" value="Nucleoside_phosphorylase_sf"/>
</dbReference>
<dbReference type="Proteomes" id="UP000054821">
    <property type="component" value="Unassembled WGS sequence"/>
</dbReference>
<dbReference type="STRING" id="398673.A0A2P4ZHQ2"/>
<evidence type="ECO:0000313" key="5">
    <source>
        <dbReference type="Proteomes" id="UP000054821"/>
    </source>
</evidence>
<evidence type="ECO:0000256" key="2">
    <source>
        <dbReference type="SAM" id="MobiDB-lite"/>
    </source>
</evidence>
<dbReference type="SUPFAM" id="SSF53167">
    <property type="entry name" value="Purine and uridine phosphorylases"/>
    <property type="match status" value="1"/>
</dbReference>
<gene>
    <name evidence="4" type="ORF">TGAM01_v207458</name>
</gene>
<feature type="region of interest" description="Disordered" evidence="2">
    <location>
        <begin position="823"/>
        <end position="846"/>
    </location>
</feature>
<feature type="domain" description="Nephrocystin 3-like N-terminal" evidence="3">
    <location>
        <begin position="494"/>
        <end position="539"/>
    </location>
</feature>
<dbReference type="PANTHER" id="PTHR46082:SF11">
    <property type="entry name" value="AAA+ ATPASE DOMAIN-CONTAINING PROTEIN-RELATED"/>
    <property type="match status" value="1"/>
</dbReference>
<dbReference type="GO" id="GO:0009116">
    <property type="term" value="P:nucleoside metabolic process"/>
    <property type="evidence" value="ECO:0007669"/>
    <property type="project" value="InterPro"/>
</dbReference>
<reference evidence="4 5" key="1">
    <citation type="journal article" date="2016" name="Genome Announc.">
        <title>Draft Whole-Genome Sequence of Trichoderma gamsii T6085, a Promising Biocontrol Agent of Fusarium Head Blight on Wheat.</title>
        <authorList>
            <person name="Baroncelli R."/>
            <person name="Zapparata A."/>
            <person name="Piaggeschi G."/>
            <person name="Sarrocco S."/>
            <person name="Vannacci G."/>
        </authorList>
    </citation>
    <scope>NUCLEOTIDE SEQUENCE [LARGE SCALE GENOMIC DNA]</scope>
    <source>
        <strain evidence="4 5">T6085</strain>
    </source>
</reference>
<dbReference type="EMBL" id="JPDN02000027">
    <property type="protein sequence ID" value="PON23811.1"/>
    <property type="molecule type" value="Genomic_DNA"/>
</dbReference>
<sequence>MATKTRKHSDYTVGWICSSTERRAAMAMLDELHGSLPVPEYDRNIYTFGSIGKHNVVIACPPMGTPAIDTITMKNAFHAIRFSLLVGVGSGIPPDVRLGDVVVGTLGGLYPREVTLNSSNTEAEISVRAETWAATSSQLLTTTLEKIKTEHKISGSRIPEYLERLKQDSPELASRYLKSDSLEDLLFEASYSHAMSNFARRLAGFNSFLSNHEEGNCRFCDKTMTVKREPREMRVHYGSIASVSQEIESALLRDRLNREFGGKVLCIEMEIVKMKRRFLGVFPCLVIRGVCDYADSHKDKEWRDHAAIMAAAYAKELLQYVPPWNVDREPSAKGVTGQTIVHQASPTQQSVAPAAQPKADEYQWQNPRPAPPPPRRGSATTHKPPIPHPGLRREHHLLSSTQRQRVPSPTPPLSAQIPLDSPPSQDYAPEFPPWMPFSLNANAEVHAVVNTKRTDDLTRSILSNEQDLRILEWLTPVDYGPRHRDFLRSWQPETGLWLLDSAEYKTWLNTKKQTLFCPGDIGTGKTILTSAVINDVKTRLQNNPTAGIDGCSFLSAAIFVHLLEERLLREPSIVDVVGDMLKPNPELTAEGEVEAEDPIPSLSEMGHDSEQQYMVTESNHFRNEETWATDLISREQFSDSGYASMPHGFTTKSEFSQEETIMEESYHGIVESVSNKNVLEEIASTDQANNRTDDVDDRTEYSAATSLADSRIERLVSQLADQLIGEVCLDGLDEQSMKTVFSTFQGLLKSFALKIGFNAQSQIQRDIMYYTHKYSGHIARQLETQLSSEDLDRDQYGDRMSPEISREMTRDWLNHLDDAGEFEPYGVPDNQDVEEDSLQEDHPEDYEEDGDANIFDLGAHHDLISASAAYRWLLMALRRESLMEVGCSSSMQDIKQTILCSLKLDHSISRSRSSEAFRTTFSVKWDPIKFFKEQGYQETLEEVIDKVITLTGSVKNAQALTSLQYLRQTWPTTGEYVLQLVKNVLRGPRGEKYTGRLPEGTQLTAWTTDTGFMAEAFGTAASIAEVGEQLAWLSASLRSSTYNGMAFITPSLYILRPEDTKLQPEDTRLQPEDARPRMHNPNIQYQFKYAIEKSKESSLDNGQCWHSMFRNPLLVKGFPVLRRPKLDTGLEMPLNMISALAYTQRIDEFNGKIFIKGFSTMLIPTDYSEGVITWHWQYRTDGGHISYFDACVPHISVNASDIEQSRNIVGWCSQADLFAGATEAKYSVQRSGLPRPTADCVLHNISISAGKYITGGVNFAMGIKDQPIHLTRGNYMPKLEWIHKKFVVLWDEKYKRGWLVNGTTALLHLSRAALKRKQESPFKSLLLFKSGSLEEATEKFTADSAVQVLTNEHNMKLKIYRDKSQHSERVLWKGTDKENVVYEEKENFYRFQDLVDDLYNVLEKMVEYQNHVTNRDGVSLKCRVRKHLDGWEFDDVIENQDCRPSVATLEAMGYGWVNLITEIGAVTLLGRDFGEIIQPSEMLCDRWSQMPMGGYFLGACVSDLANIIRSHGNEEQLRLTNNISWHSSDKPFERCRCANSSKHSYLVQQLRKSKDYEKFKSNDNNDGNDSSGNNGNSGSKNYSSASLSLRGAVIFSHNYQLAFKQDDVEKSTKSTNPTKSTKSSSLLALEASNGDEDAGPSRIQLLVEGNASSLSLEAGQLTPMLESATSEHCNSQPGFHESQTEASIDDSLATSISDVPKDSSKTAGEGPFDSHGPMRNTTVSVSQENGMNLRQGKGRLGRWRHFKQRFSNFSRK</sequence>
<feature type="compositionally biased region" description="Polar residues" evidence="2">
    <location>
        <begin position="398"/>
        <end position="407"/>
    </location>
</feature>
<dbReference type="GeneID" id="29988058"/>
<feature type="compositionally biased region" description="Low complexity" evidence="2">
    <location>
        <begin position="1564"/>
        <end position="1582"/>
    </location>
</feature>
<feature type="compositionally biased region" description="Polar residues" evidence="2">
    <location>
        <begin position="336"/>
        <end position="351"/>
    </location>
</feature>
<dbReference type="Pfam" id="PF24883">
    <property type="entry name" value="NPHP3_N"/>
    <property type="match status" value="1"/>
</dbReference>
<accession>A0A2P4ZHQ2</accession>
<feature type="compositionally biased region" description="Acidic residues" evidence="2">
    <location>
        <begin position="831"/>
        <end position="846"/>
    </location>
</feature>
<organism evidence="4 5">
    <name type="scientific">Trichoderma gamsii</name>
    <dbReference type="NCBI Taxonomy" id="398673"/>
    <lineage>
        <taxon>Eukaryota</taxon>
        <taxon>Fungi</taxon>
        <taxon>Dikarya</taxon>
        <taxon>Ascomycota</taxon>
        <taxon>Pezizomycotina</taxon>
        <taxon>Sordariomycetes</taxon>
        <taxon>Hypocreomycetidae</taxon>
        <taxon>Hypocreales</taxon>
        <taxon>Hypocreaceae</taxon>
        <taxon>Trichoderma</taxon>
    </lineage>
</organism>
<name>A0A2P4ZHQ2_9HYPO</name>
<feature type="region of interest" description="Disordered" evidence="2">
    <location>
        <begin position="1558"/>
        <end position="1582"/>
    </location>
</feature>
<protein>
    <recommendedName>
        <fullName evidence="3">Nephrocystin 3-like N-terminal domain-containing protein</fullName>
    </recommendedName>
</protein>
<dbReference type="RefSeq" id="XP_024405191.1">
    <property type="nucleotide sequence ID" value="XM_024550103.1"/>
</dbReference>
<dbReference type="InterPro" id="IPR056884">
    <property type="entry name" value="NPHP3-like_N"/>
</dbReference>
<dbReference type="Gene3D" id="3.40.50.1580">
    <property type="entry name" value="Nucleoside phosphorylase domain"/>
    <property type="match status" value="1"/>
</dbReference>